<gene>
    <name evidence="2" type="ORF">CHARACLAT_011872</name>
</gene>
<evidence type="ECO:0000256" key="1">
    <source>
        <dbReference type="SAM" id="MobiDB-lite"/>
    </source>
</evidence>
<feature type="compositionally biased region" description="Polar residues" evidence="1">
    <location>
        <begin position="10"/>
        <end position="23"/>
    </location>
</feature>
<comment type="caution">
    <text evidence="2">The sequence shown here is derived from an EMBL/GenBank/DDBJ whole genome shotgun (WGS) entry which is preliminary data.</text>
</comment>
<accession>A0ABU7ET58</accession>
<organism evidence="2 3">
    <name type="scientific">Characodon lateralis</name>
    <dbReference type="NCBI Taxonomy" id="208331"/>
    <lineage>
        <taxon>Eukaryota</taxon>
        <taxon>Metazoa</taxon>
        <taxon>Chordata</taxon>
        <taxon>Craniata</taxon>
        <taxon>Vertebrata</taxon>
        <taxon>Euteleostomi</taxon>
        <taxon>Actinopterygii</taxon>
        <taxon>Neopterygii</taxon>
        <taxon>Teleostei</taxon>
        <taxon>Neoteleostei</taxon>
        <taxon>Acanthomorphata</taxon>
        <taxon>Ovalentaria</taxon>
        <taxon>Atherinomorphae</taxon>
        <taxon>Cyprinodontiformes</taxon>
        <taxon>Goodeidae</taxon>
        <taxon>Characodon</taxon>
    </lineage>
</organism>
<evidence type="ECO:0000313" key="3">
    <source>
        <dbReference type="Proteomes" id="UP001352852"/>
    </source>
</evidence>
<dbReference type="Proteomes" id="UP001352852">
    <property type="component" value="Unassembled WGS sequence"/>
</dbReference>
<reference evidence="2 3" key="1">
    <citation type="submission" date="2021-06" db="EMBL/GenBank/DDBJ databases">
        <authorList>
            <person name="Palmer J.M."/>
        </authorList>
    </citation>
    <scope>NUCLEOTIDE SEQUENCE [LARGE SCALE GENOMIC DNA]</scope>
    <source>
        <strain evidence="2 3">CL_MEX2019</strain>
        <tissue evidence="2">Muscle</tissue>
    </source>
</reference>
<protein>
    <submittedName>
        <fullName evidence="2">Uncharacterized protein</fullName>
    </submittedName>
</protein>
<dbReference type="EMBL" id="JAHUTJ010066385">
    <property type="protein sequence ID" value="MED6290315.1"/>
    <property type="molecule type" value="Genomic_DNA"/>
</dbReference>
<proteinExistence type="predicted"/>
<name>A0ABU7ET58_9TELE</name>
<keyword evidence="3" id="KW-1185">Reference proteome</keyword>
<sequence length="80" mass="8606">MRKAGEEENWQAQHEGSYPPGSNTCHQLLPPSCAFIKKPPCASLGNPHALLKECESLSDLPFPALSPEPRQALPEGAPAM</sequence>
<evidence type="ECO:0000313" key="2">
    <source>
        <dbReference type="EMBL" id="MED6290315.1"/>
    </source>
</evidence>
<feature type="region of interest" description="Disordered" evidence="1">
    <location>
        <begin position="1"/>
        <end position="23"/>
    </location>
</feature>